<dbReference type="Proteomes" id="UP001066276">
    <property type="component" value="Chromosome 12"/>
</dbReference>
<feature type="region of interest" description="Disordered" evidence="1">
    <location>
        <begin position="1"/>
        <end position="70"/>
    </location>
</feature>
<dbReference type="AlphaFoldDB" id="A0AAV7L4M6"/>
<gene>
    <name evidence="2" type="ORF">NDU88_006737</name>
</gene>
<evidence type="ECO:0000256" key="1">
    <source>
        <dbReference type="SAM" id="MobiDB-lite"/>
    </source>
</evidence>
<keyword evidence="3" id="KW-1185">Reference proteome</keyword>
<name>A0AAV7L4M6_PLEWA</name>
<accession>A0AAV7L4M6</accession>
<evidence type="ECO:0000313" key="3">
    <source>
        <dbReference type="Proteomes" id="UP001066276"/>
    </source>
</evidence>
<sequence>MGCQSSGEGTHGDPGTDRRLYRMEPSGLSAIKRGHPRRPRYGLSVFRRGHPQRPRYGLSAFRRGHPQRTR</sequence>
<organism evidence="2 3">
    <name type="scientific">Pleurodeles waltl</name>
    <name type="common">Iberian ribbed newt</name>
    <dbReference type="NCBI Taxonomy" id="8319"/>
    <lineage>
        <taxon>Eukaryota</taxon>
        <taxon>Metazoa</taxon>
        <taxon>Chordata</taxon>
        <taxon>Craniata</taxon>
        <taxon>Vertebrata</taxon>
        <taxon>Euteleostomi</taxon>
        <taxon>Amphibia</taxon>
        <taxon>Batrachia</taxon>
        <taxon>Caudata</taxon>
        <taxon>Salamandroidea</taxon>
        <taxon>Salamandridae</taxon>
        <taxon>Pleurodelinae</taxon>
        <taxon>Pleurodeles</taxon>
    </lineage>
</organism>
<dbReference type="EMBL" id="JANPWB010000016">
    <property type="protein sequence ID" value="KAJ1086621.1"/>
    <property type="molecule type" value="Genomic_DNA"/>
</dbReference>
<proteinExistence type="predicted"/>
<reference evidence="2" key="1">
    <citation type="journal article" date="2022" name="bioRxiv">
        <title>Sequencing and chromosome-scale assembly of the giantPleurodeles waltlgenome.</title>
        <authorList>
            <person name="Brown T."/>
            <person name="Elewa A."/>
            <person name="Iarovenko S."/>
            <person name="Subramanian E."/>
            <person name="Araus A.J."/>
            <person name="Petzold A."/>
            <person name="Susuki M."/>
            <person name="Suzuki K.-i.T."/>
            <person name="Hayashi T."/>
            <person name="Toyoda A."/>
            <person name="Oliveira C."/>
            <person name="Osipova E."/>
            <person name="Leigh N.D."/>
            <person name="Simon A."/>
            <person name="Yun M.H."/>
        </authorList>
    </citation>
    <scope>NUCLEOTIDE SEQUENCE</scope>
    <source>
        <strain evidence="2">20211129_DDA</strain>
        <tissue evidence="2">Liver</tissue>
    </source>
</reference>
<comment type="caution">
    <text evidence="2">The sequence shown here is derived from an EMBL/GenBank/DDBJ whole genome shotgun (WGS) entry which is preliminary data.</text>
</comment>
<evidence type="ECO:0000313" key="2">
    <source>
        <dbReference type="EMBL" id="KAJ1086621.1"/>
    </source>
</evidence>
<protein>
    <submittedName>
        <fullName evidence="2">Uncharacterized protein</fullName>
    </submittedName>
</protein>
<feature type="compositionally biased region" description="Basic and acidic residues" evidence="1">
    <location>
        <begin position="10"/>
        <end position="22"/>
    </location>
</feature>